<evidence type="ECO:0000256" key="1">
    <source>
        <dbReference type="SAM" id="MobiDB-lite"/>
    </source>
</evidence>
<keyword evidence="3" id="KW-1185">Reference proteome</keyword>
<sequence>MARFKDIINEHPTPPMASHKNLTPGTATMKVFIFTVSPGTLVTLHMSTGRAFRMP</sequence>
<accession>A0A166NXW0</accession>
<gene>
    <name evidence="2" type="ORF">AAP_02576</name>
</gene>
<organism evidence="2 3">
    <name type="scientific">Ascosphaera apis ARSEF 7405</name>
    <dbReference type="NCBI Taxonomy" id="392613"/>
    <lineage>
        <taxon>Eukaryota</taxon>
        <taxon>Fungi</taxon>
        <taxon>Dikarya</taxon>
        <taxon>Ascomycota</taxon>
        <taxon>Pezizomycotina</taxon>
        <taxon>Eurotiomycetes</taxon>
        <taxon>Eurotiomycetidae</taxon>
        <taxon>Onygenales</taxon>
        <taxon>Ascosphaeraceae</taxon>
        <taxon>Ascosphaera</taxon>
    </lineage>
</organism>
<evidence type="ECO:0000313" key="3">
    <source>
        <dbReference type="Proteomes" id="UP000242877"/>
    </source>
</evidence>
<feature type="region of interest" description="Disordered" evidence="1">
    <location>
        <begin position="1"/>
        <end position="22"/>
    </location>
</feature>
<dbReference type="AlphaFoldDB" id="A0A166NXW0"/>
<proteinExistence type="predicted"/>
<protein>
    <submittedName>
        <fullName evidence="2">Uncharacterized protein</fullName>
    </submittedName>
</protein>
<dbReference type="EMBL" id="AZGZ01000009">
    <property type="protein sequence ID" value="KZZ93110.1"/>
    <property type="molecule type" value="Genomic_DNA"/>
</dbReference>
<dbReference type="Proteomes" id="UP000242877">
    <property type="component" value="Unassembled WGS sequence"/>
</dbReference>
<name>A0A166NXW0_9EURO</name>
<comment type="caution">
    <text evidence="2">The sequence shown here is derived from an EMBL/GenBank/DDBJ whole genome shotgun (WGS) entry which is preliminary data.</text>
</comment>
<reference evidence="2 3" key="1">
    <citation type="journal article" date="2016" name="Genome Biol. Evol.">
        <title>Divergent and convergent evolution of fungal pathogenicity.</title>
        <authorList>
            <person name="Shang Y."/>
            <person name="Xiao G."/>
            <person name="Zheng P."/>
            <person name="Cen K."/>
            <person name="Zhan S."/>
            <person name="Wang C."/>
        </authorList>
    </citation>
    <scope>NUCLEOTIDE SEQUENCE [LARGE SCALE GENOMIC DNA]</scope>
    <source>
        <strain evidence="2 3">ARSEF 7405</strain>
    </source>
</reference>
<dbReference type="VEuPathDB" id="FungiDB:AAP_02576"/>
<evidence type="ECO:0000313" key="2">
    <source>
        <dbReference type="EMBL" id="KZZ93110.1"/>
    </source>
</evidence>